<proteinExistence type="inferred from homology"/>
<evidence type="ECO:0000313" key="4">
    <source>
        <dbReference type="EMBL" id="NEW43428.1"/>
    </source>
</evidence>
<keyword evidence="7" id="KW-1185">Reference proteome</keyword>
<dbReference type="EMBL" id="JAAGUX010000019">
    <property type="protein sequence ID" value="NEW56552.1"/>
    <property type="molecule type" value="Genomic_DNA"/>
</dbReference>
<dbReference type="Proteomes" id="UP000468928">
    <property type="component" value="Unassembled WGS sequence"/>
</dbReference>
<evidence type="ECO:0000313" key="6">
    <source>
        <dbReference type="Proteomes" id="UP000468928"/>
    </source>
</evidence>
<reference evidence="6 7" key="1">
    <citation type="submission" date="2020-01" db="EMBL/GenBank/DDBJ databases">
        <title>Genetics and antimicrobial susceptibilities of Nocardia species isolated from the soil; a comparison with species isolated from humans.</title>
        <authorList>
            <person name="Carrasco G."/>
            <person name="Monzon S."/>
            <person name="Sansegundo M."/>
            <person name="Garcia E."/>
            <person name="Garrido N."/>
            <person name="Medina M.J."/>
            <person name="Villalon P."/>
            <person name="Ramirez-Arocha A.C."/>
            <person name="Jimenez P."/>
            <person name="Cuesta I."/>
            <person name="Valdezate S."/>
        </authorList>
    </citation>
    <scope>NUCLEOTIDE SEQUENCE [LARGE SCALE GENOMIC DNA]</scope>
    <source>
        <strain evidence="4 6">CNM20110639</strain>
        <strain evidence="5 7">CNM20110649</strain>
    </source>
</reference>
<evidence type="ECO:0000313" key="7">
    <source>
        <dbReference type="Proteomes" id="UP000470876"/>
    </source>
</evidence>
<feature type="region of interest" description="Disordered" evidence="3">
    <location>
        <begin position="1"/>
        <end position="39"/>
    </location>
</feature>
<dbReference type="NCBIfam" id="TIGR00026">
    <property type="entry name" value="hi_GC_TIGR00026"/>
    <property type="match status" value="1"/>
</dbReference>
<protein>
    <submittedName>
        <fullName evidence="4">Nitroreductase family deazaflavin-dependent oxidoreductase</fullName>
    </submittedName>
</protein>
<comment type="caution">
    <text evidence="4">The sequence shown here is derived from an EMBL/GenBank/DDBJ whole genome shotgun (WGS) entry which is preliminary data.</text>
</comment>
<gene>
    <name evidence="4" type="ORF">GV789_03005</name>
    <name evidence="5" type="ORF">GV794_12940</name>
</gene>
<organism evidence="4 6">
    <name type="scientific">Nocardia cyriacigeorgica</name>
    <dbReference type="NCBI Taxonomy" id="135487"/>
    <lineage>
        <taxon>Bacteria</taxon>
        <taxon>Bacillati</taxon>
        <taxon>Actinomycetota</taxon>
        <taxon>Actinomycetes</taxon>
        <taxon>Mycobacteriales</taxon>
        <taxon>Nocardiaceae</taxon>
        <taxon>Nocardia</taxon>
    </lineage>
</organism>
<evidence type="ECO:0000256" key="1">
    <source>
        <dbReference type="ARBA" id="ARBA00008710"/>
    </source>
</evidence>
<dbReference type="EMBL" id="JAAGUZ010000005">
    <property type="protein sequence ID" value="NEW43428.1"/>
    <property type="molecule type" value="Genomic_DNA"/>
</dbReference>
<feature type="compositionally biased region" description="Basic residues" evidence="3">
    <location>
        <begin position="24"/>
        <end position="39"/>
    </location>
</feature>
<comment type="catalytic activity">
    <reaction evidence="2">
        <text>oxidized coenzyme F420-(gamma-L-Glu)(n) + a quinol + H(+) = reduced coenzyme F420-(gamma-L-Glu)(n) + a quinone</text>
        <dbReference type="Rhea" id="RHEA:39663"/>
        <dbReference type="Rhea" id="RHEA-COMP:12939"/>
        <dbReference type="Rhea" id="RHEA-COMP:14378"/>
        <dbReference type="ChEBI" id="CHEBI:15378"/>
        <dbReference type="ChEBI" id="CHEBI:24646"/>
        <dbReference type="ChEBI" id="CHEBI:132124"/>
        <dbReference type="ChEBI" id="CHEBI:133980"/>
        <dbReference type="ChEBI" id="CHEBI:139511"/>
    </reaction>
</comment>
<evidence type="ECO:0000256" key="2">
    <source>
        <dbReference type="ARBA" id="ARBA00049106"/>
    </source>
</evidence>
<dbReference type="GO" id="GO:0070967">
    <property type="term" value="F:coenzyme F420 binding"/>
    <property type="evidence" value="ECO:0007669"/>
    <property type="project" value="TreeGrafter"/>
</dbReference>
<dbReference type="Pfam" id="PF04075">
    <property type="entry name" value="F420H2_quin_red"/>
    <property type="match status" value="1"/>
</dbReference>
<dbReference type="GO" id="GO:0016491">
    <property type="term" value="F:oxidoreductase activity"/>
    <property type="evidence" value="ECO:0007669"/>
    <property type="project" value="InterPro"/>
</dbReference>
<dbReference type="PANTHER" id="PTHR39428">
    <property type="entry name" value="F420H(2)-DEPENDENT QUINONE REDUCTASE RV1261C"/>
    <property type="match status" value="1"/>
</dbReference>
<feature type="compositionally biased region" description="Basic and acidic residues" evidence="3">
    <location>
        <begin position="1"/>
        <end position="14"/>
    </location>
</feature>
<name>A0A6P1D006_9NOCA</name>
<dbReference type="PANTHER" id="PTHR39428:SF1">
    <property type="entry name" value="F420H(2)-DEPENDENT QUINONE REDUCTASE RV1261C"/>
    <property type="match status" value="1"/>
</dbReference>
<evidence type="ECO:0000256" key="3">
    <source>
        <dbReference type="SAM" id="MobiDB-lite"/>
    </source>
</evidence>
<dbReference type="Proteomes" id="UP000470876">
    <property type="component" value="Unassembled WGS sequence"/>
</dbReference>
<comment type="similarity">
    <text evidence="1">Belongs to the F420H(2)-dependent quinone reductase family.</text>
</comment>
<dbReference type="AlphaFoldDB" id="A0A6P1D006"/>
<evidence type="ECO:0000313" key="5">
    <source>
        <dbReference type="EMBL" id="NEW56552.1"/>
    </source>
</evidence>
<dbReference type="RefSeq" id="WP_163824877.1">
    <property type="nucleotide sequence ID" value="NZ_JAAGUX010000019.1"/>
</dbReference>
<dbReference type="GO" id="GO:0005886">
    <property type="term" value="C:plasma membrane"/>
    <property type="evidence" value="ECO:0007669"/>
    <property type="project" value="TreeGrafter"/>
</dbReference>
<dbReference type="Gene3D" id="2.30.110.10">
    <property type="entry name" value="Electron Transport, Fmn-binding Protein, Chain A"/>
    <property type="match status" value="1"/>
</dbReference>
<dbReference type="InterPro" id="IPR004378">
    <property type="entry name" value="F420H2_quin_Rdtase"/>
</dbReference>
<dbReference type="InterPro" id="IPR012349">
    <property type="entry name" value="Split_barrel_FMN-bd"/>
</dbReference>
<sequence length="157" mass="17780">MAGEQGSDRAERKPGTPGAFSRWMQRKMNARTNRRMRRKRSGKVMGMDVLILHTVGRRTGEQRESPIAWFDDGDDAKLVVASGGGTLNPDWYVNLMAHPDKASMELPGHDAVPVTPQRLEGDDREQAWKRIVADQPRLGKYQAKSKRIYPVVRLTVR</sequence>
<accession>A0A6P1D006</accession>